<evidence type="ECO:0000256" key="17">
    <source>
        <dbReference type="SAM" id="Phobius"/>
    </source>
</evidence>
<comment type="similarity">
    <text evidence="4">Belongs to the NMT1/THI5 family.</text>
</comment>
<dbReference type="SUPFAM" id="SSF55785">
    <property type="entry name" value="PYP-like sensor domain (PAS domain)"/>
    <property type="match status" value="1"/>
</dbReference>
<dbReference type="InterPro" id="IPR000014">
    <property type="entry name" value="PAS"/>
</dbReference>
<evidence type="ECO:0000256" key="4">
    <source>
        <dbReference type="ARBA" id="ARBA00009406"/>
    </source>
</evidence>
<comment type="catalytic activity">
    <reaction evidence="16">
        <text>N(6)-(pyridoxal phosphate)-L-lysyl-[4-amino-5-hydroxymethyl-2-methylpyrimidine phosphate synthase] + L-histidyl-[4-amino-5-hydroxymethyl-2-methylpyrimidine phosphate synthase] + 2 Fe(3+) + 4 H2O = L-lysyl-[4-amino-5-hydroxymethyl-2-methylpyrimidine phosphate synthase] + (2S)-2-amino-5-hydroxy-4-oxopentanoyl-[4-amino-5-hydroxymethyl-2-methylpyrimidine phosphate synthase] + 4-amino-2-methyl-5-(phosphooxymethyl)pyrimidine + 3-oxopropanoate + 2 Fe(2+) + 2 H(+)</text>
        <dbReference type="Rhea" id="RHEA:65756"/>
        <dbReference type="Rhea" id="RHEA-COMP:16892"/>
        <dbReference type="Rhea" id="RHEA-COMP:16893"/>
        <dbReference type="Rhea" id="RHEA-COMP:16894"/>
        <dbReference type="Rhea" id="RHEA-COMP:16895"/>
        <dbReference type="ChEBI" id="CHEBI:15377"/>
        <dbReference type="ChEBI" id="CHEBI:15378"/>
        <dbReference type="ChEBI" id="CHEBI:29033"/>
        <dbReference type="ChEBI" id="CHEBI:29034"/>
        <dbReference type="ChEBI" id="CHEBI:29969"/>
        <dbReference type="ChEBI" id="CHEBI:29979"/>
        <dbReference type="ChEBI" id="CHEBI:33190"/>
        <dbReference type="ChEBI" id="CHEBI:58354"/>
        <dbReference type="ChEBI" id="CHEBI:143915"/>
        <dbReference type="ChEBI" id="CHEBI:157692"/>
    </reaction>
    <physiologicalReaction direction="left-to-right" evidence="16">
        <dbReference type="Rhea" id="RHEA:65757"/>
    </physiologicalReaction>
</comment>
<feature type="domain" description="Histidine kinase" evidence="18">
    <location>
        <begin position="617"/>
        <end position="830"/>
    </location>
</feature>
<evidence type="ECO:0000256" key="1">
    <source>
        <dbReference type="ARBA" id="ARBA00000085"/>
    </source>
</evidence>
<dbReference type="SUPFAM" id="SSF55874">
    <property type="entry name" value="ATPase domain of HSP90 chaperone/DNA topoisomerase II/histidine kinase"/>
    <property type="match status" value="1"/>
</dbReference>
<dbReference type="SUPFAM" id="SSF53850">
    <property type="entry name" value="Periplasmic binding protein-like II"/>
    <property type="match status" value="1"/>
</dbReference>
<dbReference type="Pfam" id="PF13426">
    <property type="entry name" value="PAS_9"/>
    <property type="match status" value="1"/>
</dbReference>
<dbReference type="CDD" id="cd00130">
    <property type="entry name" value="PAS"/>
    <property type="match status" value="1"/>
</dbReference>
<evidence type="ECO:0000256" key="8">
    <source>
        <dbReference type="ARBA" id="ARBA00022679"/>
    </source>
</evidence>
<evidence type="ECO:0000256" key="6">
    <source>
        <dbReference type="ARBA" id="ARBA00012438"/>
    </source>
</evidence>
<dbReference type="RefSeq" id="WP_338536989.1">
    <property type="nucleotide sequence ID" value="NZ_AP028654.1"/>
</dbReference>
<dbReference type="EC" id="2.7.13.3" evidence="6"/>
<dbReference type="InterPro" id="IPR004358">
    <property type="entry name" value="Sig_transdc_His_kin-like_C"/>
</dbReference>
<keyword evidence="17" id="KW-0472">Membrane</keyword>
<reference evidence="21 22" key="1">
    <citation type="submission" date="2023-08" db="EMBL/GenBank/DDBJ databases">
        <title>Helicovermis profunda gen. nov., sp. nov., a novel mesophilic, fermentative bacterium within the Bacillota from a deep-sea hydrothermal vent chimney.</title>
        <authorList>
            <person name="Miyazaki U."/>
            <person name="Mizutani D."/>
            <person name="Hashimoto Y."/>
            <person name="Tame A."/>
            <person name="Sawayama S."/>
            <person name="Miyazaki J."/>
            <person name="Takai K."/>
            <person name="Nakagawa S."/>
        </authorList>
    </citation>
    <scope>NUCLEOTIDE SEQUENCE [LARGE SCALE GENOMIC DNA]</scope>
    <source>
        <strain evidence="21 22">S502</strain>
    </source>
</reference>
<dbReference type="PRINTS" id="PR00344">
    <property type="entry name" value="BCTRLSENSOR"/>
</dbReference>
<keyword evidence="7" id="KW-0597">Phosphoprotein</keyword>
<dbReference type="Gene3D" id="3.30.450.20">
    <property type="entry name" value="PAS domain"/>
    <property type="match status" value="1"/>
</dbReference>
<dbReference type="InterPro" id="IPR005467">
    <property type="entry name" value="His_kinase_dom"/>
</dbReference>
<organism evidence="21 22">
    <name type="scientific">Helicovermis profundi</name>
    <dbReference type="NCBI Taxonomy" id="3065157"/>
    <lineage>
        <taxon>Bacteria</taxon>
        <taxon>Bacillati</taxon>
        <taxon>Bacillota</taxon>
        <taxon>Clostridia</taxon>
        <taxon>Helicovermis</taxon>
    </lineage>
</organism>
<dbReference type="Pfam" id="PF02518">
    <property type="entry name" value="HATPase_c"/>
    <property type="match status" value="1"/>
</dbReference>
<dbReference type="GO" id="GO:0046872">
    <property type="term" value="F:metal ion binding"/>
    <property type="evidence" value="ECO:0007669"/>
    <property type="project" value="UniProtKB-KW"/>
</dbReference>
<name>A0AAU9EDH2_9FIRM</name>
<dbReference type="InterPro" id="IPR027939">
    <property type="entry name" value="NMT1/THI5"/>
</dbReference>
<dbReference type="InterPro" id="IPR000700">
    <property type="entry name" value="PAS-assoc_C"/>
</dbReference>
<keyword evidence="8" id="KW-0808">Transferase</keyword>
<keyword evidence="12" id="KW-0784">Thiamine biosynthesis</keyword>
<dbReference type="Pfam" id="PF09084">
    <property type="entry name" value="NMT1"/>
    <property type="match status" value="1"/>
</dbReference>
<evidence type="ECO:0000256" key="11">
    <source>
        <dbReference type="ARBA" id="ARBA00022898"/>
    </source>
</evidence>
<keyword evidence="14" id="KW-0902">Two-component regulatory system</keyword>
<keyword evidence="17" id="KW-0812">Transmembrane</keyword>
<evidence type="ECO:0000256" key="15">
    <source>
        <dbReference type="ARBA" id="ARBA00033171"/>
    </source>
</evidence>
<keyword evidence="22" id="KW-1185">Reference proteome</keyword>
<dbReference type="SUPFAM" id="SSF47384">
    <property type="entry name" value="Homodimeric domain of signal transducing histidine kinase"/>
    <property type="match status" value="1"/>
</dbReference>
<evidence type="ECO:0000256" key="13">
    <source>
        <dbReference type="ARBA" id="ARBA00023004"/>
    </source>
</evidence>
<dbReference type="CDD" id="cd00075">
    <property type="entry name" value="HATPase"/>
    <property type="match status" value="1"/>
</dbReference>
<keyword evidence="10" id="KW-0418">Kinase</keyword>
<comment type="function">
    <text evidence="2">Responsible for the formation of the pyrimidine heterocycle in the thiamine biosynthesis pathway. Catalyzes the formation of hydroxymethylpyrimidine phosphate (HMP-P) from histidine and pyridoxal phosphate (PLP). The protein uses PLP and the active site histidine to form HMP-P, generating an inactive enzyme. The enzyme can only undergo a single turnover, which suggests it is a suicide enzyme.</text>
</comment>
<feature type="domain" description="PAC" evidence="20">
    <location>
        <begin position="483"/>
        <end position="535"/>
    </location>
</feature>
<dbReference type="NCBIfam" id="TIGR00229">
    <property type="entry name" value="sensory_box"/>
    <property type="match status" value="1"/>
</dbReference>
<evidence type="ECO:0000256" key="12">
    <source>
        <dbReference type="ARBA" id="ARBA00022977"/>
    </source>
</evidence>
<comment type="subunit">
    <text evidence="5">Homodimer.</text>
</comment>
<evidence type="ECO:0000256" key="5">
    <source>
        <dbReference type="ARBA" id="ARBA00011738"/>
    </source>
</evidence>
<evidence type="ECO:0000256" key="16">
    <source>
        <dbReference type="ARBA" id="ARBA00048179"/>
    </source>
</evidence>
<feature type="transmembrane region" description="Helical" evidence="17">
    <location>
        <begin position="365"/>
        <end position="384"/>
    </location>
</feature>
<dbReference type="Gene3D" id="1.10.287.130">
    <property type="match status" value="1"/>
</dbReference>
<dbReference type="InterPro" id="IPR035965">
    <property type="entry name" value="PAS-like_dom_sf"/>
</dbReference>
<dbReference type="CDD" id="cd00082">
    <property type="entry name" value="HisKA"/>
    <property type="match status" value="1"/>
</dbReference>
<evidence type="ECO:0000259" key="18">
    <source>
        <dbReference type="PROSITE" id="PS50109"/>
    </source>
</evidence>
<dbReference type="AlphaFoldDB" id="A0AAU9EDH2"/>
<feature type="domain" description="PAS" evidence="19">
    <location>
        <begin position="409"/>
        <end position="464"/>
    </location>
</feature>
<dbReference type="Gene3D" id="3.40.190.10">
    <property type="entry name" value="Periplasmic binding protein-like II"/>
    <property type="match status" value="2"/>
</dbReference>
<evidence type="ECO:0000256" key="14">
    <source>
        <dbReference type="ARBA" id="ARBA00023012"/>
    </source>
</evidence>
<keyword evidence="17" id="KW-1133">Transmembrane helix</keyword>
<dbReference type="PROSITE" id="PS50112">
    <property type="entry name" value="PAS"/>
    <property type="match status" value="1"/>
</dbReference>
<gene>
    <name evidence="21" type="ORF">HLPR_10130</name>
</gene>
<dbReference type="KEGG" id="hprf:HLPR_10130"/>
<dbReference type="PROSITE" id="PS50109">
    <property type="entry name" value="HIS_KIN"/>
    <property type="match status" value="1"/>
</dbReference>
<evidence type="ECO:0000313" key="22">
    <source>
        <dbReference type="Proteomes" id="UP001321786"/>
    </source>
</evidence>
<dbReference type="Proteomes" id="UP001321786">
    <property type="component" value="Chromosome"/>
</dbReference>
<evidence type="ECO:0000256" key="10">
    <source>
        <dbReference type="ARBA" id="ARBA00022777"/>
    </source>
</evidence>
<evidence type="ECO:0000313" key="21">
    <source>
        <dbReference type="EMBL" id="BEP28682.1"/>
    </source>
</evidence>
<dbReference type="Gene3D" id="3.30.565.10">
    <property type="entry name" value="Histidine kinase-like ATPase, C-terminal domain"/>
    <property type="match status" value="1"/>
</dbReference>
<evidence type="ECO:0000259" key="19">
    <source>
        <dbReference type="PROSITE" id="PS50112"/>
    </source>
</evidence>
<evidence type="ECO:0000256" key="9">
    <source>
        <dbReference type="ARBA" id="ARBA00022723"/>
    </source>
</evidence>
<dbReference type="PANTHER" id="PTHR31528">
    <property type="entry name" value="4-AMINO-5-HYDROXYMETHYL-2-METHYLPYRIMIDINE PHOSPHATE SYNTHASE THI11-RELATED"/>
    <property type="match status" value="1"/>
</dbReference>
<keyword evidence="9" id="KW-0479">Metal-binding</keyword>
<dbReference type="SMART" id="SM00387">
    <property type="entry name" value="HATPase_c"/>
    <property type="match status" value="1"/>
</dbReference>
<evidence type="ECO:0000256" key="7">
    <source>
        <dbReference type="ARBA" id="ARBA00022553"/>
    </source>
</evidence>
<dbReference type="InterPro" id="IPR015168">
    <property type="entry name" value="SsuA/THI5"/>
</dbReference>
<evidence type="ECO:0000256" key="2">
    <source>
        <dbReference type="ARBA" id="ARBA00003469"/>
    </source>
</evidence>
<dbReference type="PROSITE" id="PS50113">
    <property type="entry name" value="PAC"/>
    <property type="match status" value="1"/>
</dbReference>
<dbReference type="GO" id="GO:0009228">
    <property type="term" value="P:thiamine biosynthetic process"/>
    <property type="evidence" value="ECO:0007669"/>
    <property type="project" value="UniProtKB-KW"/>
</dbReference>
<dbReference type="InterPro" id="IPR036890">
    <property type="entry name" value="HATPase_C_sf"/>
</dbReference>
<dbReference type="PANTHER" id="PTHR31528:SF1">
    <property type="entry name" value="4-AMINO-5-HYDROXYMETHYL-2-METHYLPYRIMIDINE PHOSPHATE SYNTHASE THI11-RELATED"/>
    <property type="match status" value="1"/>
</dbReference>
<dbReference type="EMBL" id="AP028654">
    <property type="protein sequence ID" value="BEP28682.1"/>
    <property type="molecule type" value="Genomic_DNA"/>
</dbReference>
<keyword evidence="11" id="KW-0663">Pyridoxal phosphate</keyword>
<dbReference type="InterPro" id="IPR003661">
    <property type="entry name" value="HisK_dim/P_dom"/>
</dbReference>
<evidence type="ECO:0000256" key="3">
    <source>
        <dbReference type="ARBA" id="ARBA00004948"/>
    </source>
</evidence>
<evidence type="ECO:0000259" key="20">
    <source>
        <dbReference type="PROSITE" id="PS50113"/>
    </source>
</evidence>
<protein>
    <recommendedName>
        <fullName evidence="6">histidine kinase</fullName>
        <ecNumber evidence="6">2.7.13.3</ecNumber>
    </recommendedName>
    <alternativeName>
        <fullName evidence="15">Thiamine pyrimidine synthase</fullName>
    </alternativeName>
</protein>
<dbReference type="GO" id="GO:0000155">
    <property type="term" value="F:phosphorelay sensor kinase activity"/>
    <property type="evidence" value="ECO:0007669"/>
    <property type="project" value="InterPro"/>
</dbReference>
<accession>A0AAU9EDH2</accession>
<comment type="catalytic activity">
    <reaction evidence="1">
        <text>ATP + protein L-histidine = ADP + protein N-phospho-L-histidine.</text>
        <dbReference type="EC" id="2.7.13.3"/>
    </reaction>
</comment>
<dbReference type="SMART" id="SM00091">
    <property type="entry name" value="PAS"/>
    <property type="match status" value="1"/>
</dbReference>
<sequence>MLLKRILTKKIVNSYYFKNYTRLIALILLLILMASSLNISYCDDNKVIKKKVILQLRWENQFQFAGYYTALWNGYYSDEGIDVNIKSGFDDDGNVLLAPDEVNKGNADFGVGAVDILFAIDKGEELSIVSTIFQKSAVAYYMLDNTKFNSVYDFKKLHVARRKNDLLDIELKAMLLSEGFSFDTNELLPEKTILTFEDLLEKKYDVIPEYLGKVIYQARKKGYKVKEIKPIDYGIDFYGDSLFTSKQLAENDPDLVEKFRKATIKGWEYALKNPEEISRKIVEHFYSKDKDKRQQYEYNIFQAKEIQKLSLYPIVQTGNINVHRWNQMSLILNKLKLISSPIEVNNYIFDYRTMQEKKNIKIAKYYKDTTILLLIIFIILYILFVTRKNKNLKNEIIYRKSVEEKINLNNERYQLLFNSAFLGITLTDVAGNILSVNKKWIEMTGYSEYELIKSNIFDIIAKDNSKDNNVKFESLKNALVKSIEVERCYIRKDGKKFWGKLFMSSMVDPESKDQVFLGMILDITYKKLEKKAVKRAENRFRKIINDVALEIKDENLNNFFDNEYEIYDKKEKLSFKLENINIELERLFKKELDENKKKEIILLYQARLAAMGEMVANIAHQWRQPLNNLGIILSNLEDSFKYNELDKEEMDSYIKSSKTLIQKMSETIDVFRNFLKPKTIDKEFYVCSTISSVLLMLKNSLEFYNISLVLNCSEFISLTCDKNYFEQALFNLLNNSIDSLSDTNIDLKRIEIKVKEDGENIILTIEDNGVGIEKNCVNKIFEPYFSTKKTDKGTGLGLYIVKNIIEGQMKGEVNLLGYENGAKFSITIPK</sequence>
<comment type="pathway">
    <text evidence="3">Cofactor biosynthesis; thiamine diphosphate biosynthesis.</text>
</comment>
<dbReference type="InterPro" id="IPR036097">
    <property type="entry name" value="HisK_dim/P_sf"/>
</dbReference>
<proteinExistence type="inferred from homology"/>
<keyword evidence="13" id="KW-0408">Iron</keyword>
<dbReference type="InterPro" id="IPR003594">
    <property type="entry name" value="HATPase_dom"/>
</dbReference>